<dbReference type="InterPro" id="IPR039379">
    <property type="entry name" value="Protoglobin_sensor_dom"/>
</dbReference>
<evidence type="ECO:0000313" key="8">
    <source>
        <dbReference type="Proteomes" id="UP000551878"/>
    </source>
</evidence>
<dbReference type="Pfam" id="PF11563">
    <property type="entry name" value="Protoglobin"/>
    <property type="match status" value="1"/>
</dbReference>
<dbReference type="Gene3D" id="1.10.287.950">
    <property type="entry name" value="Methyl-accepting chemotaxis protein"/>
    <property type="match status" value="1"/>
</dbReference>
<dbReference type="EMBL" id="JACHHB010000006">
    <property type="protein sequence ID" value="MBB5173395.1"/>
    <property type="molecule type" value="Genomic_DNA"/>
</dbReference>
<evidence type="ECO:0000256" key="4">
    <source>
        <dbReference type="SAM" id="Coils"/>
    </source>
</evidence>
<dbReference type="PROSITE" id="PS50111">
    <property type="entry name" value="CHEMOTAXIS_TRANSDUC_2"/>
    <property type="match status" value="1"/>
</dbReference>
<dbReference type="PANTHER" id="PTHR32089">
    <property type="entry name" value="METHYL-ACCEPTING CHEMOTAXIS PROTEIN MCPB"/>
    <property type="match status" value="1"/>
</dbReference>
<evidence type="ECO:0000313" key="7">
    <source>
        <dbReference type="EMBL" id="MBB5173395.1"/>
    </source>
</evidence>
<dbReference type="AlphaFoldDB" id="A0A840QPU5"/>
<evidence type="ECO:0000256" key="1">
    <source>
        <dbReference type="ARBA" id="ARBA00023224"/>
    </source>
</evidence>
<gene>
    <name evidence="7" type="ORF">HNQ41_001582</name>
</gene>
<dbReference type="CDD" id="cd01068">
    <property type="entry name" value="globin_sensor"/>
    <property type="match status" value="1"/>
</dbReference>
<evidence type="ECO:0000256" key="3">
    <source>
        <dbReference type="PROSITE-ProRule" id="PRU00284"/>
    </source>
</evidence>
<organism evidence="7 8">
    <name type="scientific">Texcoconibacillus texcoconensis</name>
    <dbReference type="NCBI Taxonomy" id="1095777"/>
    <lineage>
        <taxon>Bacteria</taxon>
        <taxon>Bacillati</taxon>
        <taxon>Bacillota</taxon>
        <taxon>Bacilli</taxon>
        <taxon>Bacillales</taxon>
        <taxon>Bacillaceae</taxon>
        <taxon>Texcoconibacillus</taxon>
    </lineage>
</organism>
<feature type="compositionally biased region" description="Polar residues" evidence="5">
    <location>
        <begin position="199"/>
        <end position="210"/>
    </location>
</feature>
<sequence>MSEQQEVFIDFDTEDFSEELSLIGLTEADLRIVKQMKPVLQKHLDELSEAFYGRLLANEHLKHIIEKHSRIDRLKQTLAQHIIEMFNCEFNQSYIEKRLTIARVHFQIGLEPKWYIGAFQLLQSRIIDVAYDSIESKEDFKCFVSAVTKVFNFEQQLVLEEGYNQNRKAFEEKDSIRDQLKGQISETVTSLAAVSEETSASMEELASSSDEMLGTVNKTEEQSKKTQKLAQDGFDKMDQLNQRIKQIQDNAQNLQETVANLQHSSMKIEEVVNLVKDIADKTNLLALNSAIEAARAGEHGKGFAVVADEVRKLAEQTKDSAEKITGFIGENHHHMAEVVSTLNDVDQSVEDGNEDFVVTRDVFKGIVSSMDESISYIDEVVAEIQTLSAGVNQITSSTETLSETTERLNQTTKQF</sequence>
<evidence type="ECO:0000256" key="5">
    <source>
        <dbReference type="SAM" id="MobiDB-lite"/>
    </source>
</evidence>
<dbReference type="GO" id="GO:0020037">
    <property type="term" value="F:heme binding"/>
    <property type="evidence" value="ECO:0007669"/>
    <property type="project" value="InterPro"/>
</dbReference>
<dbReference type="Pfam" id="PF00015">
    <property type="entry name" value="MCPsignal"/>
    <property type="match status" value="1"/>
</dbReference>
<dbReference type="GO" id="GO:0007165">
    <property type="term" value="P:signal transduction"/>
    <property type="evidence" value="ECO:0007669"/>
    <property type="project" value="UniProtKB-KW"/>
</dbReference>
<dbReference type="Gene3D" id="1.10.490.10">
    <property type="entry name" value="Globins"/>
    <property type="match status" value="1"/>
</dbReference>
<comment type="similarity">
    <text evidence="2">Belongs to the methyl-accepting chemotaxis (MCP) protein family.</text>
</comment>
<feature type="domain" description="Methyl-accepting transducer" evidence="6">
    <location>
        <begin position="183"/>
        <end position="402"/>
    </location>
</feature>
<evidence type="ECO:0000259" key="6">
    <source>
        <dbReference type="PROSITE" id="PS50111"/>
    </source>
</evidence>
<dbReference type="PRINTS" id="PR00260">
    <property type="entry name" value="CHEMTRNSDUCR"/>
</dbReference>
<dbReference type="GO" id="GO:0004888">
    <property type="term" value="F:transmembrane signaling receptor activity"/>
    <property type="evidence" value="ECO:0007669"/>
    <property type="project" value="InterPro"/>
</dbReference>
<keyword evidence="1 3" id="KW-0807">Transducer</keyword>
<dbReference type="Proteomes" id="UP000551878">
    <property type="component" value="Unassembled WGS sequence"/>
</dbReference>
<dbReference type="SMART" id="SM00283">
    <property type="entry name" value="MA"/>
    <property type="match status" value="1"/>
</dbReference>
<dbReference type="PANTHER" id="PTHR32089:SF112">
    <property type="entry name" value="LYSOZYME-LIKE PROTEIN-RELATED"/>
    <property type="match status" value="1"/>
</dbReference>
<dbReference type="InterPro" id="IPR004090">
    <property type="entry name" value="Chemotax_Me-accpt_rcpt"/>
</dbReference>
<dbReference type="InterPro" id="IPR044398">
    <property type="entry name" value="Globin-sensor_dom"/>
</dbReference>
<reference evidence="7 8" key="1">
    <citation type="submission" date="2020-08" db="EMBL/GenBank/DDBJ databases">
        <title>Genomic Encyclopedia of Type Strains, Phase IV (KMG-IV): sequencing the most valuable type-strain genomes for metagenomic binning, comparative biology and taxonomic classification.</title>
        <authorList>
            <person name="Goeker M."/>
        </authorList>
    </citation>
    <scope>NUCLEOTIDE SEQUENCE [LARGE SCALE GENOMIC DNA]</scope>
    <source>
        <strain evidence="7 8">DSM 24696</strain>
    </source>
</reference>
<dbReference type="GO" id="GO:0019825">
    <property type="term" value="F:oxygen binding"/>
    <property type="evidence" value="ECO:0007669"/>
    <property type="project" value="InterPro"/>
</dbReference>
<name>A0A840QPU5_9BACI</name>
<dbReference type="InterPro" id="IPR004089">
    <property type="entry name" value="MCPsignal_dom"/>
</dbReference>
<dbReference type="InterPro" id="IPR009050">
    <property type="entry name" value="Globin-like_sf"/>
</dbReference>
<dbReference type="GO" id="GO:0006935">
    <property type="term" value="P:chemotaxis"/>
    <property type="evidence" value="ECO:0007669"/>
    <property type="project" value="InterPro"/>
</dbReference>
<proteinExistence type="inferred from homology"/>
<feature type="coiled-coil region" evidence="4">
    <location>
        <begin position="230"/>
        <end position="271"/>
    </location>
</feature>
<dbReference type="InterPro" id="IPR012292">
    <property type="entry name" value="Globin/Proto"/>
</dbReference>
<dbReference type="GO" id="GO:0016020">
    <property type="term" value="C:membrane"/>
    <property type="evidence" value="ECO:0007669"/>
    <property type="project" value="InterPro"/>
</dbReference>
<dbReference type="CDD" id="cd11386">
    <property type="entry name" value="MCP_signal"/>
    <property type="match status" value="1"/>
</dbReference>
<keyword evidence="4" id="KW-0175">Coiled coil</keyword>
<dbReference type="SUPFAM" id="SSF58104">
    <property type="entry name" value="Methyl-accepting chemotaxis protein (MCP) signaling domain"/>
    <property type="match status" value="1"/>
</dbReference>
<comment type="caution">
    <text evidence="7">The sequence shown here is derived from an EMBL/GenBank/DDBJ whole genome shotgun (WGS) entry which is preliminary data.</text>
</comment>
<feature type="region of interest" description="Disordered" evidence="5">
    <location>
        <begin position="199"/>
        <end position="228"/>
    </location>
</feature>
<protein>
    <submittedName>
        <fullName evidence="7">Heme-based aerotactic transducer</fullName>
    </submittedName>
</protein>
<evidence type="ECO:0000256" key="2">
    <source>
        <dbReference type="ARBA" id="ARBA00029447"/>
    </source>
</evidence>
<dbReference type="RefSeq" id="WP_184663846.1">
    <property type="nucleotide sequence ID" value="NZ_JACHHB010000006.1"/>
</dbReference>
<dbReference type="SUPFAM" id="SSF46458">
    <property type="entry name" value="Globin-like"/>
    <property type="match status" value="1"/>
</dbReference>
<keyword evidence="8" id="KW-1185">Reference proteome</keyword>
<accession>A0A840QPU5</accession>